<organism evidence="1 2">
    <name type="scientific">Terriglobus albidus</name>
    <dbReference type="NCBI Taxonomy" id="1592106"/>
    <lineage>
        <taxon>Bacteria</taxon>
        <taxon>Pseudomonadati</taxon>
        <taxon>Acidobacteriota</taxon>
        <taxon>Terriglobia</taxon>
        <taxon>Terriglobales</taxon>
        <taxon>Acidobacteriaceae</taxon>
        <taxon>Terriglobus</taxon>
    </lineage>
</organism>
<evidence type="ECO:0008006" key="3">
    <source>
        <dbReference type="Google" id="ProtNLM"/>
    </source>
</evidence>
<keyword evidence="2" id="KW-1185">Reference proteome</keyword>
<dbReference type="EMBL" id="CP042806">
    <property type="protein sequence ID" value="QEE29593.1"/>
    <property type="molecule type" value="Genomic_DNA"/>
</dbReference>
<dbReference type="AlphaFoldDB" id="A0A5B9EBP3"/>
<evidence type="ECO:0000313" key="2">
    <source>
        <dbReference type="Proteomes" id="UP000321820"/>
    </source>
</evidence>
<dbReference type="Proteomes" id="UP000321820">
    <property type="component" value="Chromosome"/>
</dbReference>
<reference evidence="1 2" key="1">
    <citation type="submission" date="2019-08" db="EMBL/GenBank/DDBJ databases">
        <title>Complete genome sequence of Terriglobus albidus strain ORNL.</title>
        <authorList>
            <person name="Podar M."/>
        </authorList>
    </citation>
    <scope>NUCLEOTIDE SEQUENCE [LARGE SCALE GENOMIC DNA]</scope>
    <source>
        <strain evidence="1 2">ORNL</strain>
    </source>
</reference>
<dbReference type="NCBIfam" id="TIGR01965">
    <property type="entry name" value="VCBS_repeat"/>
    <property type="match status" value="1"/>
</dbReference>
<dbReference type="OrthoDB" id="121874at2"/>
<gene>
    <name evidence="1" type="ORF">FTW19_17300</name>
</gene>
<dbReference type="KEGG" id="talb:FTW19_17300"/>
<protein>
    <recommendedName>
        <fullName evidence="3">DUF5666 domain-containing protein</fullName>
    </recommendedName>
</protein>
<accession>A0A5B9EBP3</accession>
<proteinExistence type="predicted"/>
<evidence type="ECO:0000313" key="1">
    <source>
        <dbReference type="EMBL" id="QEE29593.1"/>
    </source>
</evidence>
<dbReference type="InterPro" id="IPR010221">
    <property type="entry name" value="VCBS_dom"/>
</dbReference>
<name>A0A5B9EBP3_9BACT</name>
<sequence>MSAFPQTHSVGNIPRSSGILLPQWVLLPVYLRLLRLHSRSEIVANATEIRRTTMFKMSSIKPALIAGTLAGLLTQGSLAYAQEDLAHAVKGIVKHVDHDAKKITIKTADGTEHTIKYTDHTAIRAGKAAARVPADTWLGTKEGSNVVVRYTETAGEKTAVAIRDVAKDTEKAVK</sequence>